<accession>A0ABD0JLE9</accession>
<reference evidence="1 2" key="1">
    <citation type="journal article" date="2023" name="Sci. Data">
        <title>Genome assembly of the Korean intertidal mud-creeper Batillaria attramentaria.</title>
        <authorList>
            <person name="Patra A.K."/>
            <person name="Ho P.T."/>
            <person name="Jun S."/>
            <person name="Lee S.J."/>
            <person name="Kim Y."/>
            <person name="Won Y.J."/>
        </authorList>
    </citation>
    <scope>NUCLEOTIDE SEQUENCE [LARGE SCALE GENOMIC DNA]</scope>
    <source>
        <strain evidence="1">Wonlab-2016</strain>
    </source>
</reference>
<evidence type="ECO:0000313" key="1">
    <source>
        <dbReference type="EMBL" id="KAK7475679.1"/>
    </source>
</evidence>
<evidence type="ECO:0000313" key="2">
    <source>
        <dbReference type="Proteomes" id="UP001519460"/>
    </source>
</evidence>
<sequence length="143" mass="16182">MDAGTREQGHKKELYELVGLRGGGKLLQLAEERNESLLDHEIKQITRQRAFQNPDPSPTCSPRCCKRFWCRCFVDGDCDTNQIHVQSQTEGFMYGSGSGKQVSLVTLAHMQDKFGGEMPIRKDKAAWRPDGKTSGKYNYVVKQ</sequence>
<dbReference type="EMBL" id="JACVVK020000398">
    <property type="protein sequence ID" value="KAK7475679.1"/>
    <property type="molecule type" value="Genomic_DNA"/>
</dbReference>
<gene>
    <name evidence="1" type="ORF">BaRGS_00033105</name>
</gene>
<organism evidence="1 2">
    <name type="scientific">Batillaria attramentaria</name>
    <dbReference type="NCBI Taxonomy" id="370345"/>
    <lineage>
        <taxon>Eukaryota</taxon>
        <taxon>Metazoa</taxon>
        <taxon>Spiralia</taxon>
        <taxon>Lophotrochozoa</taxon>
        <taxon>Mollusca</taxon>
        <taxon>Gastropoda</taxon>
        <taxon>Caenogastropoda</taxon>
        <taxon>Sorbeoconcha</taxon>
        <taxon>Cerithioidea</taxon>
        <taxon>Batillariidae</taxon>
        <taxon>Batillaria</taxon>
    </lineage>
</organism>
<comment type="caution">
    <text evidence="1">The sequence shown here is derived from an EMBL/GenBank/DDBJ whole genome shotgun (WGS) entry which is preliminary data.</text>
</comment>
<dbReference type="Proteomes" id="UP001519460">
    <property type="component" value="Unassembled WGS sequence"/>
</dbReference>
<protein>
    <submittedName>
        <fullName evidence="1">Uncharacterized protein</fullName>
    </submittedName>
</protein>
<name>A0ABD0JLE9_9CAEN</name>
<proteinExistence type="predicted"/>
<dbReference type="AlphaFoldDB" id="A0ABD0JLE9"/>
<keyword evidence="2" id="KW-1185">Reference proteome</keyword>